<comment type="caution">
    <text evidence="1">The sequence shown here is derived from an EMBL/GenBank/DDBJ whole genome shotgun (WGS) entry which is preliminary data.</text>
</comment>
<evidence type="ECO:0000313" key="2">
    <source>
        <dbReference type="Proteomes" id="UP000779070"/>
    </source>
</evidence>
<dbReference type="Gene3D" id="3.40.190.10">
    <property type="entry name" value="Periplasmic binding protein-like II"/>
    <property type="match status" value="2"/>
</dbReference>
<dbReference type="EMBL" id="JAFHLB010000003">
    <property type="protein sequence ID" value="MBN3576712.1"/>
    <property type="molecule type" value="Genomic_DNA"/>
</dbReference>
<reference evidence="1 2" key="1">
    <citation type="submission" date="2021-02" db="EMBL/GenBank/DDBJ databases">
        <title>Draft Genome Sequences of 5 Vibrio neptunius Strains Isolated From of Bivalve Hatcheries.</title>
        <authorList>
            <person name="Galvis F."/>
            <person name="Barja J.L."/>
            <person name="Lemos M.L."/>
            <person name="Balado M."/>
        </authorList>
    </citation>
    <scope>NUCLEOTIDE SEQUENCE [LARGE SCALE GENOMIC DNA]</scope>
    <source>
        <strain evidence="1 2">PP-145.98</strain>
    </source>
</reference>
<proteinExistence type="predicted"/>
<evidence type="ECO:0008006" key="3">
    <source>
        <dbReference type="Google" id="ProtNLM"/>
    </source>
</evidence>
<accession>A0ABS3A1D6</accession>
<dbReference type="RefSeq" id="WP_206368982.1">
    <property type="nucleotide sequence ID" value="NZ_CAWPTM010000145.1"/>
</dbReference>
<sequence>MQTVPGTVLFSMSRTPAREQLGFLWVGPVLSENRIALIAKKGRFDNLTTMEAINATFDSATIGVVNKDSGENFFLENGGADVLLHKVHSGEQLVRMLQYDRVDAVSYAMFSTHHYFENPFLITKFCYT</sequence>
<name>A0ABS3A1D6_9VIBR</name>
<evidence type="ECO:0000313" key="1">
    <source>
        <dbReference type="EMBL" id="MBN3576712.1"/>
    </source>
</evidence>
<protein>
    <recommendedName>
        <fullName evidence="3">Solute-binding protein family 3/N-terminal domain-containing protein</fullName>
    </recommendedName>
</protein>
<dbReference type="SUPFAM" id="SSF53850">
    <property type="entry name" value="Periplasmic binding protein-like II"/>
    <property type="match status" value="1"/>
</dbReference>
<dbReference type="Proteomes" id="UP000779070">
    <property type="component" value="Unassembled WGS sequence"/>
</dbReference>
<gene>
    <name evidence="1" type="ORF">JYA62_03405</name>
</gene>
<keyword evidence="2" id="KW-1185">Reference proteome</keyword>
<organism evidence="1 2">
    <name type="scientific">Vibrio neptunius</name>
    <dbReference type="NCBI Taxonomy" id="170651"/>
    <lineage>
        <taxon>Bacteria</taxon>
        <taxon>Pseudomonadati</taxon>
        <taxon>Pseudomonadota</taxon>
        <taxon>Gammaproteobacteria</taxon>
        <taxon>Vibrionales</taxon>
        <taxon>Vibrionaceae</taxon>
        <taxon>Vibrio</taxon>
    </lineage>
</organism>